<evidence type="ECO:0000256" key="3">
    <source>
        <dbReference type="SAM" id="MobiDB-lite"/>
    </source>
</evidence>
<feature type="compositionally biased region" description="Basic and acidic residues" evidence="3">
    <location>
        <begin position="173"/>
        <end position="183"/>
    </location>
</feature>
<evidence type="ECO:0000313" key="6">
    <source>
        <dbReference type="Proteomes" id="UP001501510"/>
    </source>
</evidence>
<dbReference type="Gene3D" id="2.40.420.20">
    <property type="match status" value="1"/>
</dbReference>
<feature type="compositionally biased region" description="Basic and acidic residues" evidence="3">
    <location>
        <begin position="148"/>
        <end position="164"/>
    </location>
</feature>
<reference evidence="5 6" key="1">
    <citation type="journal article" date="2019" name="Int. J. Syst. Evol. Microbiol.">
        <title>The Global Catalogue of Microorganisms (GCM) 10K type strain sequencing project: providing services to taxonomists for standard genome sequencing and annotation.</title>
        <authorList>
            <consortium name="The Broad Institute Genomics Platform"/>
            <consortium name="The Broad Institute Genome Sequencing Center for Infectious Disease"/>
            <person name="Wu L."/>
            <person name="Ma J."/>
        </authorList>
    </citation>
    <scope>NUCLEOTIDE SEQUENCE [LARGE SCALE GENOMIC DNA]</scope>
    <source>
        <strain evidence="5 6">JCM 1407</strain>
    </source>
</reference>
<organism evidence="5 6">
    <name type="scientific">Clostridium oceanicum</name>
    <dbReference type="NCBI Taxonomy" id="1543"/>
    <lineage>
        <taxon>Bacteria</taxon>
        <taxon>Bacillati</taxon>
        <taxon>Bacillota</taxon>
        <taxon>Clostridia</taxon>
        <taxon>Eubacteriales</taxon>
        <taxon>Clostridiaceae</taxon>
        <taxon>Clostridium</taxon>
    </lineage>
</organism>
<dbReference type="PANTHER" id="PTHR32347:SF14">
    <property type="entry name" value="EFFLUX SYSTEM COMPONENT YKNX-RELATED"/>
    <property type="match status" value="1"/>
</dbReference>
<proteinExistence type="predicted"/>
<dbReference type="Gene3D" id="2.40.50.100">
    <property type="match status" value="1"/>
</dbReference>
<comment type="caution">
    <text evidence="5">The sequence shown here is derived from an EMBL/GenBank/DDBJ whole genome shotgun (WGS) entry which is preliminary data.</text>
</comment>
<keyword evidence="2" id="KW-0175">Coiled coil</keyword>
<dbReference type="InterPro" id="IPR050465">
    <property type="entry name" value="UPF0194_transport"/>
</dbReference>
<name>A0ABN1JGF3_9CLOT</name>
<evidence type="ECO:0000256" key="4">
    <source>
        <dbReference type="SAM" id="Phobius"/>
    </source>
</evidence>
<dbReference type="EMBL" id="BAAACG010000008">
    <property type="protein sequence ID" value="GAA0738773.1"/>
    <property type="molecule type" value="Genomic_DNA"/>
</dbReference>
<feature type="transmembrane region" description="Helical" evidence="4">
    <location>
        <begin position="32"/>
        <end position="53"/>
    </location>
</feature>
<dbReference type="Proteomes" id="UP001501510">
    <property type="component" value="Unassembled WGS sequence"/>
</dbReference>
<keyword evidence="4" id="KW-0472">Membrane</keyword>
<gene>
    <name evidence="5" type="ORF">GCM10008906_16620</name>
</gene>
<evidence type="ECO:0000256" key="2">
    <source>
        <dbReference type="ARBA" id="ARBA00023054"/>
    </source>
</evidence>
<protein>
    <submittedName>
        <fullName evidence="5">Efflux RND transporter periplasmic adaptor subunit</fullName>
    </submittedName>
</protein>
<accession>A0ABN1JGF3</accession>
<keyword evidence="4" id="KW-1133">Transmembrane helix</keyword>
<evidence type="ECO:0000313" key="5">
    <source>
        <dbReference type="EMBL" id="GAA0738773.1"/>
    </source>
</evidence>
<comment type="subcellular location">
    <subcellularLocation>
        <location evidence="1">Cell envelope</location>
    </subcellularLocation>
</comment>
<keyword evidence="4" id="KW-0812">Transmembrane</keyword>
<keyword evidence="6" id="KW-1185">Reference proteome</keyword>
<feature type="region of interest" description="Disordered" evidence="3">
    <location>
        <begin position="148"/>
        <end position="196"/>
    </location>
</feature>
<evidence type="ECO:0000256" key="1">
    <source>
        <dbReference type="ARBA" id="ARBA00004196"/>
    </source>
</evidence>
<dbReference type="RefSeq" id="WP_343760677.1">
    <property type="nucleotide sequence ID" value="NZ_BAAACG010000008.1"/>
</dbReference>
<dbReference type="PANTHER" id="PTHR32347">
    <property type="entry name" value="EFFLUX SYSTEM COMPONENT YKNX-RELATED"/>
    <property type="match status" value="1"/>
</dbReference>
<sequence length="433" mass="47911">MNIKDKFKNIKLNKILNYELLKKENSSLQQKAIKGLVIFLFIMLLCTMLSRIANSLTIPIVSVTEIKSKAINDEVTADGMITKNREKKIKVTEDLKVNNINVNVGSNIKKGQVLAELDLEDIKEKVSKLNKDIQKEQRVIDRAEEDYNKAVKEKSSNSKEEKQKNSNNQNEKSGSENKRDQDKSSNNGGESAVDEHILQLKRAVQDAKDDSKLDEYNKKLSKLKPYLDSEGKVKSTVDGVVTSIFVENGAVTKDAILAVADQKTGYKFVAQIESSKSKSAKQGQKVNISLEDKTIKELTIESVAESKGSAQGMEGSEGTGSKKMLDVTVNLPVKAGRINDTGKLILSSNSGSYDNCVPINALRQEDGKYYVLVADEEKTVLGKELIAKKNEVQIIKKDGSFASIEGINSKDFKIIIDSNKNVEDGDKVRVEES</sequence>